<dbReference type="EMBL" id="JAODUP010000162">
    <property type="protein sequence ID" value="KAK2158888.1"/>
    <property type="molecule type" value="Genomic_DNA"/>
</dbReference>
<dbReference type="InterPro" id="IPR007735">
    <property type="entry name" value="Pecanex_C"/>
</dbReference>
<feature type="domain" description="Pecanex C-terminal" evidence="8">
    <location>
        <begin position="2"/>
        <end position="196"/>
    </location>
</feature>
<dbReference type="InterPro" id="IPR039797">
    <property type="entry name" value="Pecanex"/>
</dbReference>
<dbReference type="Proteomes" id="UP001208570">
    <property type="component" value="Unassembled WGS sequence"/>
</dbReference>
<gene>
    <name evidence="9" type="ORF">LSH36_162g06017</name>
</gene>
<evidence type="ECO:0000256" key="1">
    <source>
        <dbReference type="ARBA" id="ARBA00004141"/>
    </source>
</evidence>
<dbReference type="Pfam" id="PF05041">
    <property type="entry name" value="Pecanex_C"/>
    <property type="match status" value="1"/>
</dbReference>
<keyword evidence="4" id="KW-1133">Transmembrane helix</keyword>
<dbReference type="PANTHER" id="PTHR12372">
    <property type="entry name" value="PECANEX"/>
    <property type="match status" value="1"/>
</dbReference>
<evidence type="ECO:0000313" key="9">
    <source>
        <dbReference type="EMBL" id="KAK2158888.1"/>
    </source>
</evidence>
<evidence type="ECO:0000256" key="2">
    <source>
        <dbReference type="ARBA" id="ARBA00010170"/>
    </source>
</evidence>
<organism evidence="9 10">
    <name type="scientific">Paralvinella palmiformis</name>
    <dbReference type="NCBI Taxonomy" id="53620"/>
    <lineage>
        <taxon>Eukaryota</taxon>
        <taxon>Metazoa</taxon>
        <taxon>Spiralia</taxon>
        <taxon>Lophotrochozoa</taxon>
        <taxon>Annelida</taxon>
        <taxon>Polychaeta</taxon>
        <taxon>Sedentaria</taxon>
        <taxon>Canalipalpata</taxon>
        <taxon>Terebellida</taxon>
        <taxon>Terebelliformia</taxon>
        <taxon>Alvinellidae</taxon>
        <taxon>Paralvinella</taxon>
    </lineage>
</organism>
<comment type="caution">
    <text evidence="9">The sequence shown here is derived from an EMBL/GenBank/DDBJ whole genome shotgun (WGS) entry which is preliminary data.</text>
</comment>
<dbReference type="PANTHER" id="PTHR12372:SF7">
    <property type="entry name" value="PROTEIN PECANEX"/>
    <property type="match status" value="1"/>
</dbReference>
<dbReference type="GO" id="GO:0007029">
    <property type="term" value="P:endoplasmic reticulum organization"/>
    <property type="evidence" value="ECO:0007669"/>
    <property type="project" value="TreeGrafter"/>
</dbReference>
<protein>
    <recommendedName>
        <fullName evidence="6">Pecanex-like protein</fullName>
    </recommendedName>
</protein>
<evidence type="ECO:0000256" key="6">
    <source>
        <dbReference type="RuleBase" id="RU367089"/>
    </source>
</evidence>
<evidence type="ECO:0000313" key="10">
    <source>
        <dbReference type="Proteomes" id="UP001208570"/>
    </source>
</evidence>
<evidence type="ECO:0000256" key="7">
    <source>
        <dbReference type="SAM" id="MobiDB-lite"/>
    </source>
</evidence>
<dbReference type="AlphaFoldDB" id="A0AAD9N831"/>
<dbReference type="GO" id="GO:0005783">
    <property type="term" value="C:endoplasmic reticulum"/>
    <property type="evidence" value="ECO:0007669"/>
    <property type="project" value="TreeGrafter"/>
</dbReference>
<comment type="similarity">
    <text evidence="2 6">Belongs to the pecanex family.</text>
</comment>
<feature type="region of interest" description="Disordered" evidence="7">
    <location>
        <begin position="244"/>
        <end position="285"/>
    </location>
</feature>
<proteinExistence type="inferred from homology"/>
<sequence>MNVDYFLYRLHALFKGDFRINTTRDEWVFTDMELIRRVVAPGVRMSLKLHQDHFTSPDEYDNHQALYDAITHHEETMVISHEADPTWRNAVLSNVQSLLALRHVFDEGSDEYKVIMLNKRYLSFRVIKVNRECVRGLWAGQLQELIFLRNRNPERGSIQNAKQALRNMINSSCDQPIGYPIYVSPLTTSYSGTNEQYNSIIGKEFSLNGVYTALKGLWHRMRARCGAGCTSSGSVSEDVFRCPQPSTPQNVHSVNPPGPQSMPTSQDANNQFTNRGSLVSTTSSASKPSSAFVSLAGLIADTTSSSNKETVQHKVQISDPSLVYDNINLGRRIDPQWPNEDWRHQGGKYSWGLWTPEKGMEGSVVHRWVPCHRDIRQRSHVDHTILLIHIGDKYVPIAESGVTDLGVEV</sequence>
<reference evidence="9" key="1">
    <citation type="journal article" date="2023" name="Mol. Biol. Evol.">
        <title>Third-Generation Sequencing Reveals the Adaptive Role of the Epigenome in Three Deep-Sea Polychaetes.</title>
        <authorList>
            <person name="Perez M."/>
            <person name="Aroh O."/>
            <person name="Sun Y."/>
            <person name="Lan Y."/>
            <person name="Juniper S.K."/>
            <person name="Young C.R."/>
            <person name="Angers B."/>
            <person name="Qian P.Y."/>
        </authorList>
    </citation>
    <scope>NUCLEOTIDE SEQUENCE</scope>
    <source>
        <strain evidence="9">P08H-3</strain>
    </source>
</reference>
<keyword evidence="5" id="KW-0472">Membrane</keyword>
<accession>A0AAD9N831</accession>
<comment type="subcellular location">
    <subcellularLocation>
        <location evidence="1 6">Membrane</location>
        <topology evidence="1 6">Multi-pass membrane protein</topology>
    </subcellularLocation>
</comment>
<dbReference type="GO" id="GO:0016020">
    <property type="term" value="C:membrane"/>
    <property type="evidence" value="ECO:0007669"/>
    <property type="project" value="UniProtKB-SubCell"/>
</dbReference>
<evidence type="ECO:0000259" key="8">
    <source>
        <dbReference type="Pfam" id="PF05041"/>
    </source>
</evidence>
<keyword evidence="10" id="KW-1185">Reference proteome</keyword>
<name>A0AAD9N831_9ANNE</name>
<feature type="compositionally biased region" description="Polar residues" evidence="7">
    <location>
        <begin position="261"/>
        <end position="276"/>
    </location>
</feature>
<evidence type="ECO:0000256" key="5">
    <source>
        <dbReference type="ARBA" id="ARBA00023136"/>
    </source>
</evidence>
<evidence type="ECO:0000256" key="3">
    <source>
        <dbReference type="ARBA" id="ARBA00022692"/>
    </source>
</evidence>
<keyword evidence="3" id="KW-0812">Transmembrane</keyword>
<evidence type="ECO:0000256" key="4">
    <source>
        <dbReference type="ARBA" id="ARBA00022989"/>
    </source>
</evidence>